<dbReference type="Proteomes" id="UP000658278">
    <property type="component" value="Unassembled WGS sequence"/>
</dbReference>
<keyword evidence="3 6" id="KW-0808">Transferase</keyword>
<dbReference type="PANTHER" id="PTHR42700">
    <property type="entry name" value="SULFATE ADENYLYLTRANSFERASE"/>
    <property type="match status" value="1"/>
</dbReference>
<protein>
    <recommendedName>
        <fullName evidence="2 6">Adenylyl-sulfate kinase</fullName>
        <ecNumber evidence="2 6">2.7.1.25</ecNumber>
    </recommendedName>
    <alternativeName>
        <fullName evidence="6">APS kinase</fullName>
    </alternativeName>
    <alternativeName>
        <fullName evidence="6">ATP adenosine-5'-phosphosulfate 3'-phosphotransferase</fullName>
    </alternativeName>
    <alternativeName>
        <fullName evidence="6">Adenosine-5'-phosphosulfate kinase</fullName>
    </alternativeName>
</protein>
<dbReference type="GO" id="GO:0004020">
    <property type="term" value="F:adenylylsulfate kinase activity"/>
    <property type="evidence" value="ECO:0007669"/>
    <property type="project" value="UniProtKB-UniRule"/>
</dbReference>
<dbReference type="InterPro" id="IPR050512">
    <property type="entry name" value="Sulf_AdTrans/APS_kinase"/>
</dbReference>
<gene>
    <name evidence="6 9" type="primary">cysC</name>
    <name evidence="9" type="ORF">JIN81_12280</name>
</gene>
<evidence type="ECO:0000256" key="5">
    <source>
        <dbReference type="ARBA" id="ARBA00022840"/>
    </source>
</evidence>
<proteinExistence type="inferred from homology"/>
<dbReference type="HAMAP" id="MF_00065">
    <property type="entry name" value="Adenylyl_sulf_kinase"/>
    <property type="match status" value="1"/>
</dbReference>
<keyword evidence="4 6" id="KW-0547">Nucleotide-binding</keyword>
<keyword evidence="6 7" id="KW-0418">Kinase</keyword>
<evidence type="ECO:0000259" key="8">
    <source>
        <dbReference type="Pfam" id="PF01583"/>
    </source>
</evidence>
<dbReference type="Gene3D" id="3.40.50.300">
    <property type="entry name" value="P-loop containing nucleotide triphosphate hydrolases"/>
    <property type="match status" value="1"/>
</dbReference>
<dbReference type="InterPro" id="IPR002891">
    <property type="entry name" value="APS"/>
</dbReference>
<evidence type="ECO:0000256" key="2">
    <source>
        <dbReference type="ARBA" id="ARBA00012121"/>
    </source>
</evidence>
<dbReference type="Pfam" id="PF01583">
    <property type="entry name" value="APS_kinase"/>
    <property type="match status" value="1"/>
</dbReference>
<dbReference type="NCBIfam" id="NF003013">
    <property type="entry name" value="PRK03846.1"/>
    <property type="match status" value="1"/>
</dbReference>
<dbReference type="SUPFAM" id="SSF52540">
    <property type="entry name" value="P-loop containing nucleoside triphosphate hydrolases"/>
    <property type="match status" value="1"/>
</dbReference>
<evidence type="ECO:0000256" key="6">
    <source>
        <dbReference type="HAMAP-Rule" id="MF_00065"/>
    </source>
</evidence>
<comment type="caution">
    <text evidence="6">Lacks conserved residue(s) required for the propagation of feature annotation.</text>
</comment>
<dbReference type="InterPro" id="IPR059117">
    <property type="entry name" value="APS_kinase_dom"/>
</dbReference>
<evidence type="ECO:0000313" key="9">
    <source>
        <dbReference type="EMBL" id="MBK1827799.1"/>
    </source>
</evidence>
<evidence type="ECO:0000256" key="3">
    <source>
        <dbReference type="ARBA" id="ARBA00022679"/>
    </source>
</evidence>
<comment type="pathway">
    <text evidence="6 7">Sulfur metabolism; hydrogen sulfide biosynthesis; sulfite from sulfate: step 2/3.</text>
</comment>
<dbReference type="PANTHER" id="PTHR42700:SF1">
    <property type="entry name" value="SULFATE ADENYLYLTRANSFERASE"/>
    <property type="match status" value="1"/>
</dbReference>
<dbReference type="NCBIfam" id="TIGR00455">
    <property type="entry name" value="apsK"/>
    <property type="match status" value="1"/>
</dbReference>
<keyword evidence="6" id="KW-0597">Phosphoprotein</keyword>
<keyword evidence="5 6" id="KW-0067">ATP-binding</keyword>
<comment type="caution">
    <text evidence="9">The sequence shown here is derived from an EMBL/GenBank/DDBJ whole genome shotgun (WGS) entry which is preliminary data.</text>
</comment>
<dbReference type="GO" id="GO:0070814">
    <property type="term" value="P:hydrogen sulfide biosynthetic process"/>
    <property type="evidence" value="ECO:0007669"/>
    <property type="project" value="UniProtKB-UniRule"/>
</dbReference>
<evidence type="ECO:0000313" key="10">
    <source>
        <dbReference type="Proteomes" id="UP000658278"/>
    </source>
</evidence>
<dbReference type="CDD" id="cd02027">
    <property type="entry name" value="APSK"/>
    <property type="match status" value="1"/>
</dbReference>
<reference evidence="9" key="1">
    <citation type="submission" date="2021-01" db="EMBL/GenBank/DDBJ databases">
        <title>Modified the classification status of verrucomicrobia.</title>
        <authorList>
            <person name="Feng X."/>
        </authorList>
    </citation>
    <scope>NUCLEOTIDE SEQUENCE</scope>
    <source>
        <strain evidence="9">KCTC 22201</strain>
    </source>
</reference>
<feature type="binding site" evidence="6">
    <location>
        <begin position="32"/>
        <end position="39"/>
    </location>
    <ligand>
        <name>ATP</name>
        <dbReference type="ChEBI" id="CHEBI:30616"/>
    </ligand>
</feature>
<comment type="similarity">
    <text evidence="6 7">Belongs to the APS kinase family.</text>
</comment>
<comment type="catalytic activity">
    <reaction evidence="1 6 7">
        <text>adenosine 5'-phosphosulfate + ATP = 3'-phosphoadenylyl sulfate + ADP + H(+)</text>
        <dbReference type="Rhea" id="RHEA:24152"/>
        <dbReference type="ChEBI" id="CHEBI:15378"/>
        <dbReference type="ChEBI" id="CHEBI:30616"/>
        <dbReference type="ChEBI" id="CHEBI:58243"/>
        <dbReference type="ChEBI" id="CHEBI:58339"/>
        <dbReference type="ChEBI" id="CHEBI:456216"/>
        <dbReference type="EC" id="2.7.1.25"/>
    </reaction>
</comment>
<dbReference type="GO" id="GO:0004781">
    <property type="term" value="F:sulfate adenylyltransferase (ATP) activity"/>
    <property type="evidence" value="ECO:0007669"/>
    <property type="project" value="TreeGrafter"/>
</dbReference>
<keyword evidence="10" id="KW-1185">Reference proteome</keyword>
<dbReference type="GO" id="GO:0019379">
    <property type="term" value="P:sulfate assimilation, phosphoadenylyl sulfate reduction by phosphoadenylyl-sulfate reductase (thioredoxin)"/>
    <property type="evidence" value="ECO:0007669"/>
    <property type="project" value="TreeGrafter"/>
</dbReference>
<dbReference type="GO" id="GO:0005737">
    <property type="term" value="C:cytoplasm"/>
    <property type="evidence" value="ECO:0007669"/>
    <property type="project" value="TreeGrafter"/>
</dbReference>
<dbReference type="EMBL" id="JAENII010000009">
    <property type="protein sequence ID" value="MBK1827799.1"/>
    <property type="molecule type" value="Genomic_DNA"/>
</dbReference>
<accession>A0A934REN3</accession>
<dbReference type="EC" id="2.7.1.25" evidence="2 6"/>
<evidence type="ECO:0000256" key="7">
    <source>
        <dbReference type="RuleBase" id="RU004347"/>
    </source>
</evidence>
<dbReference type="InterPro" id="IPR027417">
    <property type="entry name" value="P-loop_NTPase"/>
</dbReference>
<evidence type="ECO:0000256" key="4">
    <source>
        <dbReference type="ARBA" id="ARBA00022741"/>
    </source>
</evidence>
<dbReference type="GO" id="GO:0005524">
    <property type="term" value="F:ATP binding"/>
    <property type="evidence" value="ECO:0007669"/>
    <property type="project" value="UniProtKB-UniRule"/>
</dbReference>
<name>A0A934REN3_9BACT</name>
<comment type="function">
    <text evidence="6 7">Catalyzes the synthesis of activated sulfate.</text>
</comment>
<sequence length="197" mass="21676">MSATHIHPSTTLPRHSKEVLLKQKGCVLWLCGLSGSGKSTIANALEHVLHDKGRFVVRLDGDNLRTGLNNNLGFSDEDRLENIRRTAELAKVLADNGVIVLCSLITPRGHLRDLARGILEDDFAEIYVKADYATCEARDPKGLYAKAAAGEVKQFTGKDSSFEEPQEPDLILDTENLSVQDSTFEVLEFLRNKGIAS</sequence>
<feature type="domain" description="APS kinase" evidence="8">
    <location>
        <begin position="24"/>
        <end position="173"/>
    </location>
</feature>
<organism evidence="9 10">
    <name type="scientific">Haloferula rosea</name>
    <dbReference type="NCBI Taxonomy" id="490093"/>
    <lineage>
        <taxon>Bacteria</taxon>
        <taxon>Pseudomonadati</taxon>
        <taxon>Verrucomicrobiota</taxon>
        <taxon>Verrucomicrobiia</taxon>
        <taxon>Verrucomicrobiales</taxon>
        <taxon>Verrucomicrobiaceae</taxon>
        <taxon>Haloferula</taxon>
    </lineage>
</organism>
<dbReference type="NCBIfam" id="NF004041">
    <property type="entry name" value="PRK05541.1"/>
    <property type="match status" value="1"/>
</dbReference>
<dbReference type="AlphaFoldDB" id="A0A934REN3"/>
<dbReference type="RefSeq" id="WP_200279913.1">
    <property type="nucleotide sequence ID" value="NZ_JAENII010000009.1"/>
</dbReference>
<dbReference type="GO" id="GO:0010134">
    <property type="term" value="P:sulfate assimilation via adenylyl sulfate reduction"/>
    <property type="evidence" value="ECO:0007669"/>
    <property type="project" value="TreeGrafter"/>
</dbReference>
<evidence type="ECO:0000256" key="1">
    <source>
        <dbReference type="ARBA" id="ARBA00001823"/>
    </source>
</evidence>